<evidence type="ECO:0000313" key="1">
    <source>
        <dbReference type="EMBL" id="EXK27152.1"/>
    </source>
</evidence>
<dbReference type="EMBL" id="JH659352">
    <property type="protein sequence ID" value="EXK27152.1"/>
    <property type="molecule type" value="Genomic_DNA"/>
</dbReference>
<organism evidence="1">
    <name type="scientific">Fusarium oxysporum f. sp. melonis 26406</name>
    <dbReference type="NCBI Taxonomy" id="1089452"/>
    <lineage>
        <taxon>Eukaryota</taxon>
        <taxon>Fungi</taxon>
        <taxon>Dikarya</taxon>
        <taxon>Ascomycota</taxon>
        <taxon>Pezizomycotina</taxon>
        <taxon>Sordariomycetes</taxon>
        <taxon>Hypocreomycetidae</taxon>
        <taxon>Hypocreales</taxon>
        <taxon>Nectriaceae</taxon>
        <taxon>Fusarium</taxon>
        <taxon>Fusarium oxysporum species complex</taxon>
    </lineage>
</organism>
<reference evidence="1" key="1">
    <citation type="submission" date="2012-04" db="EMBL/GenBank/DDBJ databases">
        <title>The Genome Sequence of Fusarium oxysporum melonis.</title>
        <authorList>
            <consortium name="The Broad Institute Genome Sequencing Platform"/>
            <person name="Ma L.-J."/>
            <person name="Gale L.R."/>
            <person name="Schwartz D.C."/>
            <person name="Zhou S."/>
            <person name="Corby-Kistler H."/>
            <person name="Young S.K."/>
            <person name="Zeng Q."/>
            <person name="Gargeya S."/>
            <person name="Fitzgerald M."/>
            <person name="Haas B."/>
            <person name="Abouelleil A."/>
            <person name="Alvarado L."/>
            <person name="Arachchi H.M."/>
            <person name="Berlin A."/>
            <person name="Brown A."/>
            <person name="Chapman S.B."/>
            <person name="Chen Z."/>
            <person name="Dunbar C."/>
            <person name="Freedman E."/>
            <person name="Gearin G."/>
            <person name="Goldberg J."/>
            <person name="Griggs A."/>
            <person name="Gujja S."/>
            <person name="Heiman D."/>
            <person name="Howarth C."/>
            <person name="Larson L."/>
            <person name="Lui A."/>
            <person name="MacDonald P.J.P."/>
            <person name="Montmayeur A."/>
            <person name="Murphy C."/>
            <person name="Neiman D."/>
            <person name="Pearson M."/>
            <person name="Priest M."/>
            <person name="Roberts A."/>
            <person name="Saif S."/>
            <person name="Shea T."/>
            <person name="Shenoy N."/>
            <person name="Sisk P."/>
            <person name="Stolte C."/>
            <person name="Sykes S."/>
            <person name="Wortman J."/>
            <person name="Nusbaum C."/>
            <person name="Birren B."/>
        </authorList>
    </citation>
    <scope>NUCLEOTIDE SEQUENCE</scope>
    <source>
        <strain evidence="1">26406</strain>
    </source>
</reference>
<protein>
    <submittedName>
        <fullName evidence="1">Uncharacterized protein</fullName>
    </submittedName>
</protein>
<sequence>MGIKFISRTPALALVVDQPSWRISRGAASVIVRPSTSAGSPVSGTIMLPISTPPVIDGDNIKSVSASVRFRTGSDARVTNFGVHDGESTIHNEAANLSQPTLQDRPLSLPDQQVRRAIVVSLQVRFSGTPADDFIELVFAEVTFDNI</sequence>
<proteinExistence type="predicted"/>
<dbReference type="Proteomes" id="UP000030703">
    <property type="component" value="Unassembled WGS sequence"/>
</dbReference>
<dbReference type="AlphaFoldDB" id="W9ZF28"/>
<accession>W9ZF28</accession>
<gene>
    <name evidence="1" type="ORF">FOMG_16404</name>
</gene>
<dbReference type="HOGENOM" id="CLU_1768158_0_0_1"/>
<name>W9ZF28_FUSOX</name>
<reference evidence="1" key="2">
    <citation type="submission" date="2012-05" db="EMBL/GenBank/DDBJ databases">
        <title>Annotation of the Genome Sequence of Fusarium oxysporum f. sp. melonis 26406.</title>
        <authorList>
            <consortium name="The Broad Institute Genomics Platform"/>
            <person name="Ma L.-J."/>
            <person name="Corby-Kistler H."/>
            <person name="Broz K."/>
            <person name="Gale L.R."/>
            <person name="Jonkers W."/>
            <person name="O'Donnell K."/>
            <person name="Ploetz R."/>
            <person name="Steinberg C."/>
            <person name="Schwartz D.C."/>
            <person name="VanEtten H."/>
            <person name="Zhou S."/>
            <person name="Young S.K."/>
            <person name="Zeng Q."/>
            <person name="Gargeya S."/>
            <person name="Fitzgerald M."/>
            <person name="Abouelleil A."/>
            <person name="Alvarado L."/>
            <person name="Chapman S.B."/>
            <person name="Gainer-Dewar J."/>
            <person name="Goldberg J."/>
            <person name="Griggs A."/>
            <person name="Gujja S."/>
            <person name="Hansen M."/>
            <person name="Howarth C."/>
            <person name="Imamovic A."/>
            <person name="Ireland A."/>
            <person name="Larimer J."/>
            <person name="McCowan C."/>
            <person name="Murphy C."/>
            <person name="Pearson M."/>
            <person name="Poon T.W."/>
            <person name="Priest M."/>
            <person name="Roberts A."/>
            <person name="Saif S."/>
            <person name="Shea T."/>
            <person name="Sykes S."/>
            <person name="Wortman J."/>
            <person name="Nusbaum C."/>
            <person name="Birren B."/>
        </authorList>
    </citation>
    <scope>NUCLEOTIDE SEQUENCE</scope>
    <source>
        <strain evidence="1">26406</strain>
    </source>
</reference>
<dbReference type="InterPro" id="IPR046731">
    <property type="entry name" value="DUF6623"/>
</dbReference>
<dbReference type="VEuPathDB" id="FungiDB:FOMG_16404"/>
<dbReference type="Pfam" id="PF20328">
    <property type="entry name" value="DUF6623"/>
    <property type="match status" value="1"/>
</dbReference>